<dbReference type="RefSeq" id="WP_065256244.1">
    <property type="nucleotide sequence ID" value="NZ_JARDJM010000026.1"/>
</dbReference>
<feature type="domain" description="DUF7824" evidence="2">
    <location>
        <begin position="480"/>
        <end position="717"/>
    </location>
</feature>
<dbReference type="InterPro" id="IPR045472">
    <property type="entry name" value="DUF6493"/>
</dbReference>
<evidence type="ECO:0000259" key="1">
    <source>
        <dbReference type="Pfam" id="PF20103"/>
    </source>
</evidence>
<dbReference type="OrthoDB" id="6629398at2"/>
<sequence length="992" mass="115158">MTQPAPKTKKDILAEFDHIIATGELSQIIPFLDAHKQGNVSELKKQLNKARRYYLDRHEVKENGRTVGTGVRGTPNHERMLFCLALALLSPSDFNGRWFDCFAQVLRYMSNPDYYKSLDNKNNTTPMVFDIIKHFDFKELFNAFTAECVKREIMWGLDYPLLRRLENDKLIDHHPQLFAMTIARFTMPNAMPKKKLSIDEYREFILSSDILVRDVKLLFEYETDVSWVSFDYLDRQTFKEYKNGEFWLYFIPEFIKQGKLDRQFVLQKCLEIQTGLWKTTSKSFFKELFKALSPTIDELITHQEQIFVLLHSDYKPAVNFAIELIKQIILDERFLLDEFIEFVSPVMMNADFKGGIKSLLVSFDKLLKTKPHLIKDLYPIISSVLFVNELALQERAVKILAKYANKKALDDEYDNLQNTLHAIYDTLPNDIKSGLAPIYTPMLDNGEHDLSNNVSDEPMNDTGTDYYYDNSVNIDYFADERKITLYDDFNELLFNFGQLEHGDNPIEIEIYMASYLALKQQGKFPSDDNTQLKSVLDKYRHQWSDNDVFTIFETEFLNHIYQNKDEKIGTHQYKFLNSYHAIVKQFIALDKINDGKSDNPLSLLSTPTHAPAYIEPAILVERLIAYQKAGVEIDLTDYAIALARTPRASVEPALSLLPQITDELIRESLAFAFGQSELPKTIPPQAISEKFGYEKGEHYQAWRGIFATIAKTHYPNIELDYSHEYAKLFDKVVVNDKLGQDYYRKQILAYDWQSGRNIETGSYYIGFDISAYLKYAHTSDIYRQSCYYARIYTDIYDNQILTLSKFLTPLNQTDSDKFLSNYVFDDSEMYAQIALPLLQIMASDDYPYNPYTQFIMTACCFAKDKAIRLAVVDLMSFAISHHRLDIDTFTRHSSEWTNHNSAPFNRYVECIQSLSEYGGDYAVIVKEIIEKTLLKLCFDDKLPTNFKKYLELYYLLLSQSNTKADDEIMTKLHEFVAISGSVKAIVNKIGKL</sequence>
<feature type="domain" description="DUF6493" evidence="1">
    <location>
        <begin position="12"/>
        <end position="354"/>
    </location>
</feature>
<dbReference type="Proteomes" id="UP000092607">
    <property type="component" value="Unassembled WGS sequence"/>
</dbReference>
<name>A0A1B8PZ17_MORLA</name>
<proteinExistence type="predicted"/>
<feature type="domain" description="DUF7825" evidence="3">
    <location>
        <begin position="825"/>
        <end position="991"/>
    </location>
</feature>
<reference evidence="4 5" key="1">
    <citation type="submission" date="2016-06" db="EMBL/GenBank/DDBJ databases">
        <title>Draft genome of Moraxella lacunata CCUG 57757A.</title>
        <authorList>
            <person name="Salva-Serra F."/>
            <person name="Engstrom-Jakobsson H."/>
            <person name="Thorell K."/>
            <person name="Gonzales-Siles L."/>
            <person name="Karlsson R."/>
            <person name="Boulund F."/>
            <person name="Engstrand L."/>
            <person name="Kristiansson E."/>
            <person name="Moore E."/>
        </authorList>
    </citation>
    <scope>NUCLEOTIDE SEQUENCE [LARGE SCALE GENOMIC DNA]</scope>
    <source>
        <strain evidence="4 5">CCUG 57757A</strain>
    </source>
</reference>
<evidence type="ECO:0000259" key="2">
    <source>
        <dbReference type="Pfam" id="PF25148"/>
    </source>
</evidence>
<evidence type="ECO:0000259" key="3">
    <source>
        <dbReference type="Pfam" id="PF25149"/>
    </source>
</evidence>
<gene>
    <name evidence="4" type="ORF">A9309_08010</name>
</gene>
<dbReference type="InterPro" id="IPR056727">
    <property type="entry name" value="DUF7825"/>
</dbReference>
<organism evidence="4 5">
    <name type="scientific">Moraxella lacunata</name>
    <dbReference type="NCBI Taxonomy" id="477"/>
    <lineage>
        <taxon>Bacteria</taxon>
        <taxon>Pseudomonadati</taxon>
        <taxon>Pseudomonadota</taxon>
        <taxon>Gammaproteobacteria</taxon>
        <taxon>Moraxellales</taxon>
        <taxon>Moraxellaceae</taxon>
        <taxon>Moraxella</taxon>
    </lineage>
</organism>
<dbReference type="Pfam" id="PF25149">
    <property type="entry name" value="DUF7825"/>
    <property type="match status" value="1"/>
</dbReference>
<dbReference type="Pfam" id="PF20103">
    <property type="entry name" value="DUF6493"/>
    <property type="match status" value="1"/>
</dbReference>
<comment type="caution">
    <text evidence="4">The sequence shown here is derived from an EMBL/GenBank/DDBJ whole genome shotgun (WGS) entry which is preliminary data.</text>
</comment>
<dbReference type="EMBL" id="LZMS01000066">
    <property type="protein sequence ID" value="OBX61605.1"/>
    <property type="molecule type" value="Genomic_DNA"/>
</dbReference>
<dbReference type="InterPro" id="IPR056726">
    <property type="entry name" value="DUF7824"/>
</dbReference>
<protein>
    <submittedName>
        <fullName evidence="4">Uncharacterized protein</fullName>
    </submittedName>
</protein>
<evidence type="ECO:0000313" key="4">
    <source>
        <dbReference type="EMBL" id="OBX61605.1"/>
    </source>
</evidence>
<accession>A0A1B8PZ17</accession>
<evidence type="ECO:0000313" key="5">
    <source>
        <dbReference type="Proteomes" id="UP000092607"/>
    </source>
</evidence>
<dbReference type="Pfam" id="PF25148">
    <property type="entry name" value="DUF7824"/>
    <property type="match status" value="1"/>
</dbReference>
<dbReference type="AlphaFoldDB" id="A0A1B8PZ17"/>